<dbReference type="EMBL" id="JADFTS010000004">
    <property type="protein sequence ID" value="KAF9607748.1"/>
    <property type="molecule type" value="Genomic_DNA"/>
</dbReference>
<sequence length="179" mass="20514">MGWGALRNIIVRPLTRSIFTHSPIRFPAKISNGPFVPPASQFDSIRQSLLFSYKGLHSLTETRYPKRRPGFTNRKKRTTIKPPGPYALVQHTPQESILANKPHEGSVKNRNANEKKRIAQRKAFIKSEAKKRKVLVQEAKKKKRNRRIERKMAAVARDRAWAQRLAELQKLEAEAANTA</sequence>
<evidence type="ECO:0000256" key="1">
    <source>
        <dbReference type="SAM" id="MobiDB-lite"/>
    </source>
</evidence>
<evidence type="ECO:0000313" key="2">
    <source>
        <dbReference type="EMBL" id="KAF9607748.1"/>
    </source>
</evidence>
<dbReference type="AlphaFoldDB" id="A0A835LTP1"/>
<comment type="caution">
    <text evidence="2">The sequence shown here is derived from an EMBL/GenBank/DDBJ whole genome shotgun (WGS) entry which is preliminary data.</text>
</comment>
<organism evidence="2 3">
    <name type="scientific">Coptis chinensis</name>
    <dbReference type="NCBI Taxonomy" id="261450"/>
    <lineage>
        <taxon>Eukaryota</taxon>
        <taxon>Viridiplantae</taxon>
        <taxon>Streptophyta</taxon>
        <taxon>Embryophyta</taxon>
        <taxon>Tracheophyta</taxon>
        <taxon>Spermatophyta</taxon>
        <taxon>Magnoliopsida</taxon>
        <taxon>Ranunculales</taxon>
        <taxon>Ranunculaceae</taxon>
        <taxon>Coptidoideae</taxon>
        <taxon>Coptis</taxon>
    </lineage>
</organism>
<dbReference type="Proteomes" id="UP000631114">
    <property type="component" value="Unassembled WGS sequence"/>
</dbReference>
<evidence type="ECO:0000313" key="3">
    <source>
        <dbReference type="Proteomes" id="UP000631114"/>
    </source>
</evidence>
<proteinExistence type="predicted"/>
<dbReference type="PANTHER" id="PTHR36767:SF1">
    <property type="entry name" value="OS05G0126200 PROTEIN"/>
    <property type="match status" value="1"/>
</dbReference>
<keyword evidence="3" id="KW-1185">Reference proteome</keyword>
<feature type="compositionally biased region" description="Basic residues" evidence="1">
    <location>
        <begin position="65"/>
        <end position="79"/>
    </location>
</feature>
<gene>
    <name evidence="2" type="ORF">IFM89_000095</name>
</gene>
<feature type="region of interest" description="Disordered" evidence="1">
    <location>
        <begin position="64"/>
        <end position="87"/>
    </location>
</feature>
<protein>
    <submittedName>
        <fullName evidence="2">Uncharacterized protein</fullName>
    </submittedName>
</protein>
<accession>A0A835LTP1</accession>
<dbReference type="CDD" id="cd23700">
    <property type="entry name" value="At3g51010"/>
    <property type="match status" value="1"/>
</dbReference>
<dbReference type="GO" id="GO:0005739">
    <property type="term" value="C:mitochondrion"/>
    <property type="evidence" value="ECO:0007669"/>
    <property type="project" value="TreeGrafter"/>
</dbReference>
<dbReference type="OrthoDB" id="1921449at2759"/>
<dbReference type="PANTHER" id="PTHR36767">
    <property type="entry name" value="OS05G0126200 PROTEIN"/>
    <property type="match status" value="1"/>
</dbReference>
<name>A0A835LTP1_9MAGN</name>
<reference evidence="2 3" key="1">
    <citation type="submission" date="2020-10" db="EMBL/GenBank/DDBJ databases">
        <title>The Coptis chinensis genome and diversification of protoberbering-type alkaloids.</title>
        <authorList>
            <person name="Wang B."/>
            <person name="Shu S."/>
            <person name="Song C."/>
            <person name="Liu Y."/>
        </authorList>
    </citation>
    <scope>NUCLEOTIDE SEQUENCE [LARGE SCALE GENOMIC DNA]</scope>
    <source>
        <strain evidence="2">HL-2020</strain>
        <tissue evidence="2">Leaf</tissue>
    </source>
</reference>